<dbReference type="GO" id="GO:0003677">
    <property type="term" value="F:DNA binding"/>
    <property type="evidence" value="ECO:0007669"/>
    <property type="project" value="UniProtKB-KW"/>
</dbReference>
<keyword evidence="2" id="KW-0238">DNA-binding</keyword>
<dbReference type="PROSITE" id="PS00894">
    <property type="entry name" value="HTH_DEOR_1"/>
    <property type="match status" value="1"/>
</dbReference>
<dbReference type="Pfam" id="PF12116">
    <property type="entry name" value="SpoIIID"/>
    <property type="match status" value="1"/>
</dbReference>
<keyword evidence="1" id="KW-0805">Transcription regulation</keyword>
<name>A0A1H3LSB6_9FIRM</name>
<keyword evidence="5" id="KW-1185">Reference proteome</keyword>
<evidence type="ECO:0000313" key="5">
    <source>
        <dbReference type="Proteomes" id="UP000198625"/>
    </source>
</evidence>
<evidence type="ECO:0000313" key="4">
    <source>
        <dbReference type="EMBL" id="SDY66924.1"/>
    </source>
</evidence>
<dbReference type="NCBIfam" id="TIGR02844">
    <property type="entry name" value="spore_III_D"/>
    <property type="match status" value="1"/>
</dbReference>
<dbReference type="InterPro" id="IPR018356">
    <property type="entry name" value="Tscrpt_reg_HTH_DeoR_CS"/>
</dbReference>
<accession>A0A1H3LSB6</accession>
<proteinExistence type="predicted"/>
<evidence type="ECO:0000256" key="2">
    <source>
        <dbReference type="ARBA" id="ARBA00023125"/>
    </source>
</evidence>
<dbReference type="InterPro" id="IPR014208">
    <property type="entry name" value="Spore_III_D"/>
</dbReference>
<reference evidence="4 5" key="1">
    <citation type="submission" date="2016-10" db="EMBL/GenBank/DDBJ databases">
        <authorList>
            <person name="de Groot N.N."/>
        </authorList>
    </citation>
    <scope>NUCLEOTIDE SEQUENCE [LARGE SCALE GENOMIC DNA]</scope>
    <source>
        <strain evidence="4 5">DSM 21650</strain>
    </source>
</reference>
<dbReference type="EMBL" id="FNQE01000004">
    <property type="protein sequence ID" value="SDY66924.1"/>
    <property type="molecule type" value="Genomic_DNA"/>
</dbReference>
<keyword evidence="3" id="KW-0804">Transcription</keyword>
<dbReference type="GO" id="GO:0003700">
    <property type="term" value="F:DNA-binding transcription factor activity"/>
    <property type="evidence" value="ECO:0007669"/>
    <property type="project" value="InterPro"/>
</dbReference>
<gene>
    <name evidence="4" type="ORF">SAMN05660462_00608</name>
</gene>
<dbReference type="OrthoDB" id="1682956at2"/>
<protein>
    <submittedName>
        <fullName evidence="4">Putative DeoR family transcriptional regulator, stage III sporulation protein D</fullName>
    </submittedName>
</protein>
<evidence type="ECO:0000256" key="1">
    <source>
        <dbReference type="ARBA" id="ARBA00023015"/>
    </source>
</evidence>
<dbReference type="RefSeq" id="WP_091727028.1">
    <property type="nucleotide sequence ID" value="NZ_FNQE01000004.1"/>
</dbReference>
<dbReference type="AlphaFoldDB" id="A0A1H3LSB6"/>
<sequence length="84" mass="9595">MKDYIEERALEIAKYIIREKATVRQTANVFGVSKSTVHKDVTERLPRINPLVAGNVKKVLDMNKAERHIRGGKATKMKYKAINN</sequence>
<dbReference type="STRING" id="415015.SAMN05660462_00608"/>
<dbReference type="Proteomes" id="UP000198625">
    <property type="component" value="Unassembled WGS sequence"/>
</dbReference>
<evidence type="ECO:0000256" key="3">
    <source>
        <dbReference type="ARBA" id="ARBA00023163"/>
    </source>
</evidence>
<organism evidence="4 5">
    <name type="scientific">Proteiniborus ethanoligenes</name>
    <dbReference type="NCBI Taxonomy" id="415015"/>
    <lineage>
        <taxon>Bacteria</taxon>
        <taxon>Bacillati</taxon>
        <taxon>Bacillota</taxon>
        <taxon>Clostridia</taxon>
        <taxon>Eubacteriales</taxon>
        <taxon>Proteiniborus</taxon>
    </lineage>
</organism>